<sequence>MNARTSIRDGRQGGWIGWGGTNRSDKGLNLSGSWQQGRSQQTPWSVFQDGSNGEPTGQRLERADAEACRRRALPATINDTAFHERIEILGFGRPSNPHWFTPRVDRHTGSSSFHIRSGRIAGPHPLSSQ</sequence>
<feature type="compositionally biased region" description="Polar residues" evidence="1">
    <location>
        <begin position="30"/>
        <end position="55"/>
    </location>
</feature>
<evidence type="ECO:0000256" key="1">
    <source>
        <dbReference type="SAM" id="MobiDB-lite"/>
    </source>
</evidence>
<dbReference type="EMBL" id="MLFT02000615">
    <property type="protein sequence ID" value="PHT26850.1"/>
    <property type="molecule type" value="Genomic_DNA"/>
</dbReference>
<feature type="region of interest" description="Disordered" evidence="1">
    <location>
        <begin position="93"/>
        <end position="129"/>
    </location>
</feature>
<feature type="compositionally biased region" description="Basic and acidic residues" evidence="1">
    <location>
        <begin position="1"/>
        <end position="11"/>
    </location>
</feature>
<evidence type="ECO:0000313" key="2">
    <source>
        <dbReference type="EMBL" id="PHT26850.1"/>
    </source>
</evidence>
<reference evidence="3" key="2">
    <citation type="journal article" date="2017" name="J. Anim. Genet.">
        <title>Multiple reference genome sequences of hot pepper reveal the massive evolution of plant disease resistance genes by retroduplication.</title>
        <authorList>
            <person name="Kim S."/>
            <person name="Park J."/>
            <person name="Yeom S.-I."/>
            <person name="Kim Y.-M."/>
            <person name="Seo E."/>
            <person name="Kim K.-T."/>
            <person name="Kim M.-S."/>
            <person name="Lee J.M."/>
            <person name="Cheong K."/>
            <person name="Shin H.-S."/>
            <person name="Kim S.-B."/>
            <person name="Han K."/>
            <person name="Lee J."/>
            <person name="Park M."/>
            <person name="Lee H.-A."/>
            <person name="Lee H.-Y."/>
            <person name="Lee Y."/>
            <person name="Oh S."/>
            <person name="Lee J.H."/>
            <person name="Choi E."/>
            <person name="Choi E."/>
            <person name="Lee S.E."/>
            <person name="Jeon J."/>
            <person name="Kim H."/>
            <person name="Choi G."/>
            <person name="Song H."/>
            <person name="Lee J."/>
            <person name="Lee S.-C."/>
            <person name="Kwon J.-K."/>
            <person name="Lee H.-Y."/>
            <person name="Koo N."/>
            <person name="Hong Y."/>
            <person name="Kim R.W."/>
            <person name="Kang W.-H."/>
            <person name="Huh J.H."/>
            <person name="Kang B.-C."/>
            <person name="Yang T.-J."/>
            <person name="Lee Y.-H."/>
            <person name="Bennetzen J.L."/>
            <person name="Choi D."/>
        </authorList>
    </citation>
    <scope>NUCLEOTIDE SEQUENCE [LARGE SCALE GENOMIC DNA]</scope>
    <source>
        <strain evidence="3">cv. PBC81</strain>
    </source>
</reference>
<keyword evidence="3" id="KW-1185">Reference proteome</keyword>
<evidence type="ECO:0000313" key="3">
    <source>
        <dbReference type="Proteomes" id="UP000224567"/>
    </source>
</evidence>
<organism evidence="2 3">
    <name type="scientific">Capsicum baccatum</name>
    <name type="common">Peruvian pepper</name>
    <dbReference type="NCBI Taxonomy" id="33114"/>
    <lineage>
        <taxon>Eukaryota</taxon>
        <taxon>Viridiplantae</taxon>
        <taxon>Streptophyta</taxon>
        <taxon>Embryophyta</taxon>
        <taxon>Tracheophyta</taxon>
        <taxon>Spermatophyta</taxon>
        <taxon>Magnoliopsida</taxon>
        <taxon>eudicotyledons</taxon>
        <taxon>Gunneridae</taxon>
        <taxon>Pentapetalae</taxon>
        <taxon>asterids</taxon>
        <taxon>lamiids</taxon>
        <taxon>Solanales</taxon>
        <taxon>Solanaceae</taxon>
        <taxon>Solanoideae</taxon>
        <taxon>Capsiceae</taxon>
        <taxon>Capsicum</taxon>
    </lineage>
</organism>
<dbReference type="Proteomes" id="UP000224567">
    <property type="component" value="Unassembled WGS sequence"/>
</dbReference>
<protein>
    <submittedName>
        <fullName evidence="2">Uncharacterized protein</fullName>
    </submittedName>
</protein>
<name>A0A2G2V1G9_CAPBA</name>
<dbReference type="InterPro" id="IPR044792">
    <property type="entry name" value="TAR1"/>
</dbReference>
<reference evidence="2 3" key="1">
    <citation type="journal article" date="2017" name="Genome Biol.">
        <title>New reference genome sequences of hot pepper reveal the massive evolution of plant disease-resistance genes by retroduplication.</title>
        <authorList>
            <person name="Kim S."/>
            <person name="Park J."/>
            <person name="Yeom S.I."/>
            <person name="Kim Y.M."/>
            <person name="Seo E."/>
            <person name="Kim K.T."/>
            <person name="Kim M.S."/>
            <person name="Lee J.M."/>
            <person name="Cheong K."/>
            <person name="Shin H.S."/>
            <person name="Kim S.B."/>
            <person name="Han K."/>
            <person name="Lee J."/>
            <person name="Park M."/>
            <person name="Lee H.A."/>
            <person name="Lee H.Y."/>
            <person name="Lee Y."/>
            <person name="Oh S."/>
            <person name="Lee J.H."/>
            <person name="Choi E."/>
            <person name="Choi E."/>
            <person name="Lee S.E."/>
            <person name="Jeon J."/>
            <person name="Kim H."/>
            <person name="Choi G."/>
            <person name="Song H."/>
            <person name="Lee J."/>
            <person name="Lee S.C."/>
            <person name="Kwon J.K."/>
            <person name="Lee H.Y."/>
            <person name="Koo N."/>
            <person name="Hong Y."/>
            <person name="Kim R.W."/>
            <person name="Kang W.H."/>
            <person name="Huh J.H."/>
            <person name="Kang B.C."/>
            <person name="Yang T.J."/>
            <person name="Lee Y.H."/>
            <person name="Bennetzen J.L."/>
            <person name="Choi D."/>
        </authorList>
    </citation>
    <scope>NUCLEOTIDE SEQUENCE [LARGE SCALE GENOMIC DNA]</scope>
    <source>
        <strain evidence="3">cv. PBC81</strain>
    </source>
</reference>
<dbReference type="GO" id="GO:0043457">
    <property type="term" value="P:regulation of cellular respiration"/>
    <property type="evidence" value="ECO:0007669"/>
    <property type="project" value="InterPro"/>
</dbReference>
<dbReference type="AlphaFoldDB" id="A0A2G2V1G9"/>
<dbReference type="PANTHER" id="PTHR47188">
    <property type="entry name" value="PROTEIN TAR1"/>
    <property type="match status" value="1"/>
</dbReference>
<dbReference type="PANTHER" id="PTHR47188:SF1">
    <property type="entry name" value="PROTEIN TAR1"/>
    <property type="match status" value="1"/>
</dbReference>
<gene>
    <name evidence="2" type="ORF">CQW23_33544</name>
</gene>
<comment type="caution">
    <text evidence="2">The sequence shown here is derived from an EMBL/GenBank/DDBJ whole genome shotgun (WGS) entry which is preliminary data.</text>
</comment>
<proteinExistence type="predicted"/>
<feature type="region of interest" description="Disordered" evidence="1">
    <location>
        <begin position="1"/>
        <end position="60"/>
    </location>
</feature>
<accession>A0A2G2V1G9</accession>